<dbReference type="EMBL" id="JACXST010000003">
    <property type="protein sequence ID" value="MBD9362916.1"/>
    <property type="molecule type" value="Genomic_DNA"/>
</dbReference>
<dbReference type="RefSeq" id="WP_192395646.1">
    <property type="nucleotide sequence ID" value="NZ_CAJHIU010000003.1"/>
</dbReference>
<dbReference type="GO" id="GO:0003677">
    <property type="term" value="F:DNA binding"/>
    <property type="evidence" value="ECO:0007669"/>
    <property type="project" value="UniProtKB-KW"/>
</dbReference>
<keyword evidence="2" id="KW-1185">Reference proteome</keyword>
<comment type="caution">
    <text evidence="1">The sequence shown here is derived from an EMBL/GenBank/DDBJ whole genome shotgun (WGS) entry which is preliminary data.</text>
</comment>
<proteinExistence type="predicted"/>
<evidence type="ECO:0000313" key="2">
    <source>
        <dbReference type="Proteomes" id="UP000641152"/>
    </source>
</evidence>
<evidence type="ECO:0000313" key="1">
    <source>
        <dbReference type="EMBL" id="MBD9362916.1"/>
    </source>
</evidence>
<organism evidence="1 2">
    <name type="scientific">Methylomonas fluvii</name>
    <dbReference type="NCBI Taxonomy" id="1854564"/>
    <lineage>
        <taxon>Bacteria</taxon>
        <taxon>Pseudomonadati</taxon>
        <taxon>Pseudomonadota</taxon>
        <taxon>Gammaproteobacteria</taxon>
        <taxon>Methylococcales</taxon>
        <taxon>Methylococcaceae</taxon>
        <taxon>Methylomonas</taxon>
    </lineage>
</organism>
<sequence>MDRPDVSHELLATLPPVLRAIVRALGYGRAQEWLRDWGGQVVNLPKYHTNKLGLSDEELQRLRAELAPHLDSNDRVSLPKIDKLWTRHRNALINANKDWQSAAQQARAYHLTVRMITNIRREGDGDERQMSLFD</sequence>
<accession>A0ABR9DJ74</accession>
<name>A0ABR9DJ74_9GAMM</name>
<gene>
    <name evidence="1" type="ORF">EBB_20925</name>
</gene>
<keyword evidence="1" id="KW-0238">DNA-binding</keyword>
<reference evidence="1 2" key="1">
    <citation type="submission" date="2020-09" db="EMBL/GenBank/DDBJ databases">
        <title>Methylomonas albis sp. nov. and Methylomonas fluvii sp. nov.: Two cold-adapted methanotrophs from the River Elbe and an amended description of Methylovulum psychrotolerans strain Eb1.</title>
        <authorList>
            <person name="Bussmann I.K."/>
            <person name="Klings K.-W."/>
            <person name="Warnstedt J."/>
            <person name="Hoppert M."/>
            <person name="Saborowski A."/>
            <person name="Horn F."/>
            <person name="Liebner S."/>
        </authorList>
    </citation>
    <scope>NUCLEOTIDE SEQUENCE [LARGE SCALE GENOMIC DNA]</scope>
    <source>
        <strain evidence="1 2">EbB</strain>
    </source>
</reference>
<dbReference type="Proteomes" id="UP000641152">
    <property type="component" value="Unassembled WGS sequence"/>
</dbReference>
<protein>
    <submittedName>
        <fullName evidence="1">DNA-binding protein</fullName>
    </submittedName>
</protein>